<gene>
    <name evidence="2" type="ORF">PM001_LOCUS9068</name>
</gene>
<name>A0AAV1TQ30_9STRA</name>
<feature type="chain" id="PRO_5043348414" evidence="1">
    <location>
        <begin position="27"/>
        <end position="235"/>
    </location>
</feature>
<dbReference type="EMBL" id="CAKLBY020000071">
    <property type="protein sequence ID" value="CAK7923918.1"/>
    <property type="molecule type" value="Genomic_DNA"/>
</dbReference>
<evidence type="ECO:0000313" key="2">
    <source>
        <dbReference type="EMBL" id="CAK7923918.1"/>
    </source>
</evidence>
<dbReference type="AlphaFoldDB" id="A0AAV1TQ30"/>
<keyword evidence="1" id="KW-0732">Signal</keyword>
<organism evidence="2 3">
    <name type="scientific">Peronospora matthiolae</name>
    <dbReference type="NCBI Taxonomy" id="2874970"/>
    <lineage>
        <taxon>Eukaryota</taxon>
        <taxon>Sar</taxon>
        <taxon>Stramenopiles</taxon>
        <taxon>Oomycota</taxon>
        <taxon>Peronosporomycetes</taxon>
        <taxon>Peronosporales</taxon>
        <taxon>Peronosporaceae</taxon>
        <taxon>Peronospora</taxon>
    </lineage>
</organism>
<evidence type="ECO:0000256" key="1">
    <source>
        <dbReference type="SAM" id="SignalP"/>
    </source>
</evidence>
<sequence>MRVYTLDTVAIAAILALANTPAVVSAAVVNSPSGSPGAAHDSAVTERGLRSAKHESGEERFVWPYRYAFSWDEHLAANRDRLISLIHSSQEPWALTQLIKKLRFVRTDEAAHTRSMDDALKLLMKVGGDPAAAESASIATRNGHFSGAKETMLDRLSALWVQRKENPESLFRALKLDEDRDSINVNRLMALDNFIGKLEGEDVSLIRMLLWHYYDDRLLSRLLARNSWKEMAAKW</sequence>
<protein>
    <submittedName>
        <fullName evidence="2">Uncharacterized protein</fullName>
    </submittedName>
</protein>
<dbReference type="Proteomes" id="UP001162060">
    <property type="component" value="Unassembled WGS sequence"/>
</dbReference>
<comment type="caution">
    <text evidence="2">The sequence shown here is derived from an EMBL/GenBank/DDBJ whole genome shotgun (WGS) entry which is preliminary data.</text>
</comment>
<proteinExistence type="predicted"/>
<accession>A0AAV1TQ30</accession>
<evidence type="ECO:0000313" key="3">
    <source>
        <dbReference type="Proteomes" id="UP001162060"/>
    </source>
</evidence>
<feature type="signal peptide" evidence="1">
    <location>
        <begin position="1"/>
        <end position="26"/>
    </location>
</feature>
<reference evidence="2" key="1">
    <citation type="submission" date="2024-01" db="EMBL/GenBank/DDBJ databases">
        <authorList>
            <person name="Webb A."/>
        </authorList>
    </citation>
    <scope>NUCLEOTIDE SEQUENCE</scope>
    <source>
        <strain evidence="2">Pm1</strain>
    </source>
</reference>